<gene>
    <name evidence="1" type="ORF">A3F24_03215</name>
</gene>
<proteinExistence type="predicted"/>
<accession>A0A1G1Z631</accession>
<comment type="caution">
    <text evidence="1">The sequence shown here is derived from an EMBL/GenBank/DDBJ whole genome shotgun (WGS) entry which is preliminary data.</text>
</comment>
<evidence type="ECO:0000313" key="1">
    <source>
        <dbReference type="EMBL" id="OGY59137.1"/>
    </source>
</evidence>
<reference evidence="1 2" key="1">
    <citation type="journal article" date="2016" name="Nat. Commun.">
        <title>Thousands of microbial genomes shed light on interconnected biogeochemical processes in an aquifer system.</title>
        <authorList>
            <person name="Anantharaman K."/>
            <person name="Brown C.T."/>
            <person name="Hug L.A."/>
            <person name="Sharon I."/>
            <person name="Castelle C.J."/>
            <person name="Probst A.J."/>
            <person name="Thomas B.C."/>
            <person name="Singh A."/>
            <person name="Wilkins M.J."/>
            <person name="Karaoz U."/>
            <person name="Brodie E.L."/>
            <person name="Williams K.H."/>
            <person name="Hubbard S.S."/>
            <person name="Banfield J.F."/>
        </authorList>
    </citation>
    <scope>NUCLEOTIDE SEQUENCE [LARGE SCALE GENOMIC DNA]</scope>
</reference>
<dbReference type="AlphaFoldDB" id="A0A1G1Z631"/>
<name>A0A1G1Z631_9BACT</name>
<dbReference type="Proteomes" id="UP000178515">
    <property type="component" value="Unassembled WGS sequence"/>
</dbReference>
<sequence length="64" mass="7416">MDFLSMKRLAFTKSYGEVKEKPEAVWNTIKRTNASGLTAVVRLRIRRRIVAYSSVVVVVRFLRT</sequence>
<protein>
    <submittedName>
        <fullName evidence="1">Uncharacterized protein</fullName>
    </submittedName>
</protein>
<dbReference type="STRING" id="1797689.A3F24_03215"/>
<evidence type="ECO:0000313" key="2">
    <source>
        <dbReference type="Proteomes" id="UP000178515"/>
    </source>
</evidence>
<organism evidence="1 2">
    <name type="scientific">Candidatus Colwellbacteria bacterium RIFCSPHIGHO2_12_FULL_44_17</name>
    <dbReference type="NCBI Taxonomy" id="1797689"/>
    <lineage>
        <taxon>Bacteria</taxon>
        <taxon>Candidatus Colwelliibacteriota</taxon>
    </lineage>
</organism>
<dbReference type="EMBL" id="MHIX01000023">
    <property type="protein sequence ID" value="OGY59137.1"/>
    <property type="molecule type" value="Genomic_DNA"/>
</dbReference>